<keyword evidence="3" id="KW-1185">Reference proteome</keyword>
<dbReference type="RefSeq" id="WP_089523657.1">
    <property type="nucleotide sequence ID" value="NZ_NMUQ01000001.1"/>
</dbReference>
<dbReference type="Proteomes" id="UP000215145">
    <property type="component" value="Unassembled WGS sequence"/>
</dbReference>
<name>A0A229P2U0_9BACL</name>
<feature type="chain" id="PRO_5012511374" description="YHS domain protein" evidence="1">
    <location>
        <begin position="24"/>
        <end position="188"/>
    </location>
</feature>
<evidence type="ECO:0000256" key="1">
    <source>
        <dbReference type="SAM" id="SignalP"/>
    </source>
</evidence>
<protein>
    <recommendedName>
        <fullName evidence="4">YHS domain protein</fullName>
    </recommendedName>
</protein>
<feature type="signal peptide" evidence="1">
    <location>
        <begin position="1"/>
        <end position="23"/>
    </location>
</feature>
<evidence type="ECO:0000313" key="2">
    <source>
        <dbReference type="EMBL" id="OXM16573.1"/>
    </source>
</evidence>
<sequence>MPKRLNHAATFAAFSLVLTFVFADLPEVGAASPAAISSSSWSPAAGENIDLPPVFLPANMAEAFEASSAPQTAHRPVQIFDINAGKVVRTLDNSAEYQQMAKSWLDSAEGLSANLSPDEKCGYVFRIPLQEPYELRKGTLTFQVEDVFLFYCKEREPELLVFDKKKKPYLLTANPDLTPFFNKTGIQP</sequence>
<dbReference type="EMBL" id="NMUQ01000001">
    <property type="protein sequence ID" value="OXM16573.1"/>
    <property type="molecule type" value="Genomic_DNA"/>
</dbReference>
<evidence type="ECO:0008006" key="4">
    <source>
        <dbReference type="Google" id="ProtNLM"/>
    </source>
</evidence>
<organism evidence="2 3">
    <name type="scientific">Paenibacillus herberti</name>
    <dbReference type="NCBI Taxonomy" id="1619309"/>
    <lineage>
        <taxon>Bacteria</taxon>
        <taxon>Bacillati</taxon>
        <taxon>Bacillota</taxon>
        <taxon>Bacilli</taxon>
        <taxon>Bacillales</taxon>
        <taxon>Paenibacillaceae</taxon>
        <taxon>Paenibacillus</taxon>
    </lineage>
</organism>
<dbReference type="AlphaFoldDB" id="A0A229P2U0"/>
<keyword evidence="1" id="KW-0732">Signal</keyword>
<comment type="caution">
    <text evidence="2">The sequence shown here is derived from an EMBL/GenBank/DDBJ whole genome shotgun (WGS) entry which is preliminary data.</text>
</comment>
<gene>
    <name evidence="2" type="ORF">CGZ75_07890</name>
</gene>
<proteinExistence type="predicted"/>
<reference evidence="2 3" key="1">
    <citation type="submission" date="2017-07" db="EMBL/GenBank/DDBJ databases">
        <title>Paenibacillus herberti R33 genome sequencing and assembly.</title>
        <authorList>
            <person name="Su W."/>
        </authorList>
    </citation>
    <scope>NUCLEOTIDE SEQUENCE [LARGE SCALE GENOMIC DNA]</scope>
    <source>
        <strain evidence="2 3">R33</strain>
    </source>
</reference>
<dbReference type="OrthoDB" id="2083243at2"/>
<accession>A0A229P2U0</accession>
<evidence type="ECO:0000313" key="3">
    <source>
        <dbReference type="Proteomes" id="UP000215145"/>
    </source>
</evidence>